<dbReference type="PANTHER" id="PTHR10502:SF26">
    <property type="entry name" value="ANNEXIN A5"/>
    <property type="match status" value="1"/>
</dbReference>
<protein>
    <recommendedName>
        <fullName evidence="6">Annexin</fullName>
    </recommendedName>
</protein>
<dbReference type="Pfam" id="PF00191">
    <property type="entry name" value="Annexin"/>
    <property type="match status" value="4"/>
</dbReference>
<dbReference type="OMA" id="LQGNRDP"/>
<dbReference type="PROSITE" id="PS00223">
    <property type="entry name" value="ANNEXIN_1"/>
    <property type="match status" value="2"/>
</dbReference>
<dbReference type="InterPro" id="IPR018502">
    <property type="entry name" value="Annexin_repeat"/>
</dbReference>
<evidence type="ECO:0000256" key="2">
    <source>
        <dbReference type="ARBA" id="ARBA00022737"/>
    </source>
</evidence>
<feature type="region of interest" description="Disordered" evidence="7">
    <location>
        <begin position="167"/>
        <end position="191"/>
    </location>
</feature>
<dbReference type="EMBL" id="AFYH01101489">
    <property type="status" value="NOT_ANNOTATED_CDS"/>
    <property type="molecule type" value="Genomic_DNA"/>
</dbReference>
<keyword evidence="2 6" id="KW-0677">Repeat</keyword>
<comment type="domain">
    <text evidence="6">A pair of annexin repeats may form one binding site for calcium and phospholipid.</text>
</comment>
<dbReference type="GO" id="GO:0012506">
    <property type="term" value="C:vesicle membrane"/>
    <property type="evidence" value="ECO:0007669"/>
    <property type="project" value="TreeGrafter"/>
</dbReference>
<name>H3B3V1_LATCH</name>
<dbReference type="FunFam" id="1.10.220.10:FF:000022">
    <property type="entry name" value="Annexin A5"/>
    <property type="match status" value="1"/>
</dbReference>
<dbReference type="FunCoup" id="H3B3V1">
    <property type="interactions" value="823"/>
</dbReference>
<dbReference type="STRING" id="7897.ENSLACP00000016572"/>
<dbReference type="InterPro" id="IPR002392">
    <property type="entry name" value="ANX5"/>
</dbReference>
<dbReference type="Gene3D" id="1.10.220.10">
    <property type="entry name" value="Annexin"/>
    <property type="match status" value="4"/>
</dbReference>
<dbReference type="PRINTS" id="PR00196">
    <property type="entry name" value="ANNEXIN"/>
</dbReference>
<dbReference type="EMBL" id="AFYH01101485">
    <property type="status" value="NOT_ANNOTATED_CDS"/>
    <property type="molecule type" value="Genomic_DNA"/>
</dbReference>
<dbReference type="eggNOG" id="KOG0819">
    <property type="taxonomic scope" value="Eukaryota"/>
</dbReference>
<keyword evidence="3 6" id="KW-0106">Calcium</keyword>
<dbReference type="GO" id="GO:0005634">
    <property type="term" value="C:nucleus"/>
    <property type="evidence" value="ECO:0007669"/>
    <property type="project" value="TreeGrafter"/>
</dbReference>
<evidence type="ECO:0000256" key="6">
    <source>
        <dbReference type="RuleBase" id="RU003540"/>
    </source>
</evidence>
<dbReference type="EMBL" id="AFYH01101486">
    <property type="status" value="NOT_ANNOTATED_CDS"/>
    <property type="molecule type" value="Genomic_DNA"/>
</dbReference>
<dbReference type="EMBL" id="AFYH01101483">
    <property type="status" value="NOT_ANNOTATED_CDS"/>
    <property type="molecule type" value="Genomic_DNA"/>
</dbReference>
<dbReference type="GO" id="GO:0050819">
    <property type="term" value="P:negative regulation of coagulation"/>
    <property type="evidence" value="ECO:0007669"/>
    <property type="project" value="InterPro"/>
</dbReference>
<evidence type="ECO:0000256" key="4">
    <source>
        <dbReference type="ARBA" id="ARBA00023216"/>
    </source>
</evidence>
<reference evidence="8" key="3">
    <citation type="submission" date="2025-09" db="UniProtKB">
        <authorList>
            <consortium name="Ensembl"/>
        </authorList>
    </citation>
    <scope>IDENTIFICATION</scope>
</reference>
<dbReference type="InterPro" id="IPR037104">
    <property type="entry name" value="Annexin_sf"/>
</dbReference>
<dbReference type="AlphaFoldDB" id="H3B3V1"/>
<comment type="similarity">
    <text evidence="1 6">Belongs to the annexin family.</text>
</comment>
<dbReference type="PROSITE" id="PS51897">
    <property type="entry name" value="ANNEXIN_2"/>
    <property type="match status" value="4"/>
</dbReference>
<dbReference type="PANTHER" id="PTHR10502">
    <property type="entry name" value="ANNEXIN"/>
    <property type="match status" value="1"/>
</dbReference>
<dbReference type="InParanoid" id="H3B3V1"/>
<evidence type="ECO:0000313" key="9">
    <source>
        <dbReference type="Proteomes" id="UP000008672"/>
    </source>
</evidence>
<evidence type="ECO:0000256" key="5">
    <source>
        <dbReference type="ARBA" id="ARBA00023302"/>
    </source>
</evidence>
<evidence type="ECO:0000313" key="8">
    <source>
        <dbReference type="Ensembl" id="ENSLACP00000016572.1"/>
    </source>
</evidence>
<keyword evidence="4 6" id="KW-0041">Annexin</keyword>
<dbReference type="Bgee" id="ENSLACG00000014605">
    <property type="expression patterns" value="Expressed in pelvic fin and 6 other cell types or tissues"/>
</dbReference>
<dbReference type="EMBL" id="AFYH01101488">
    <property type="status" value="NOT_ANNOTATED_CDS"/>
    <property type="molecule type" value="Genomic_DNA"/>
</dbReference>
<dbReference type="GO" id="GO:0005544">
    <property type="term" value="F:calcium-dependent phospholipid binding"/>
    <property type="evidence" value="ECO:0007669"/>
    <property type="project" value="UniProtKB-KW"/>
</dbReference>
<dbReference type="InterPro" id="IPR001464">
    <property type="entry name" value="Annexin"/>
</dbReference>
<dbReference type="FunFam" id="1.10.220.10:FF:000002">
    <property type="entry name" value="Annexin"/>
    <property type="match status" value="1"/>
</dbReference>
<dbReference type="HOGENOM" id="CLU_025300_0_0_1"/>
<dbReference type="InterPro" id="IPR018252">
    <property type="entry name" value="Annexin_repeat_CS"/>
</dbReference>
<proteinExistence type="inferred from homology"/>
<reference evidence="9" key="1">
    <citation type="submission" date="2011-08" db="EMBL/GenBank/DDBJ databases">
        <title>The draft genome of Latimeria chalumnae.</title>
        <authorList>
            <person name="Di Palma F."/>
            <person name="Alfoldi J."/>
            <person name="Johnson J."/>
            <person name="Berlin A."/>
            <person name="Gnerre S."/>
            <person name="Jaffe D."/>
            <person name="MacCallum I."/>
            <person name="Young S."/>
            <person name="Walker B.J."/>
            <person name="Lander E."/>
            <person name="Lindblad-Toh K."/>
        </authorList>
    </citation>
    <scope>NUCLEOTIDE SEQUENCE [LARGE SCALE GENOMIC DNA]</scope>
    <source>
        <strain evidence="9">Wild caught</strain>
    </source>
</reference>
<dbReference type="Proteomes" id="UP000008672">
    <property type="component" value="Unassembled WGS sequence"/>
</dbReference>
<keyword evidence="9" id="KW-1185">Reference proteome</keyword>
<dbReference type="Ensembl" id="ENSLACT00000016686.1">
    <property type="protein sequence ID" value="ENSLACP00000016572.1"/>
    <property type="gene ID" value="ENSLACG00000014605.1"/>
</dbReference>
<dbReference type="PRINTS" id="PR00201">
    <property type="entry name" value="ANNEXINV"/>
</dbReference>
<dbReference type="EMBL" id="AFYH01101484">
    <property type="status" value="NOT_ANNOTATED_CDS"/>
    <property type="molecule type" value="Genomic_DNA"/>
</dbReference>
<sequence length="349" mass="38861">FPFFTPPIPSFETFVPSLSPPVALLLLPATIRLQPTLTDFPGFDANKDAEDLRAAMKGFGTDEDAILQILASRSNAQRQKISSAFKTLFGRDLVDDLKSEVGGTFEKLLVALMKTPVEYDAYELRNAIKGAGTAEKVLIEILASRSNREICDIIKAYKAGFPILVENPPKERQSGSTNSTPPPRHQANRTEDSRVLKDLVDQDAQDLFAAGEMKWGTDEDKFITILGTRSVAHLRKVFDQYMKVSGYEIEESICNETSGHLENLLLAVVKCVRSVPAYFAECLYNSMKGGGTDDDTLMRIMVSRSEVDLLDVRKQFRTYYGTSLYSMIKNDTSGDYRKTLLHLCGGEDE</sequence>
<dbReference type="GO" id="GO:0005737">
    <property type="term" value="C:cytoplasm"/>
    <property type="evidence" value="ECO:0007669"/>
    <property type="project" value="TreeGrafter"/>
</dbReference>
<reference evidence="8" key="2">
    <citation type="submission" date="2025-08" db="UniProtKB">
        <authorList>
            <consortium name="Ensembl"/>
        </authorList>
    </citation>
    <scope>IDENTIFICATION</scope>
</reference>
<dbReference type="GO" id="GO:0005886">
    <property type="term" value="C:plasma membrane"/>
    <property type="evidence" value="ECO:0007669"/>
    <property type="project" value="TreeGrafter"/>
</dbReference>
<dbReference type="SMART" id="SM00335">
    <property type="entry name" value="ANX"/>
    <property type="match status" value="3"/>
</dbReference>
<dbReference type="GeneTree" id="ENSGT00940000155988"/>
<dbReference type="SUPFAM" id="SSF47874">
    <property type="entry name" value="Annexin"/>
    <property type="match status" value="1"/>
</dbReference>
<dbReference type="FunFam" id="1.10.220.10:FF:000004">
    <property type="entry name" value="Annexin"/>
    <property type="match status" value="1"/>
</dbReference>
<evidence type="ECO:0000256" key="7">
    <source>
        <dbReference type="SAM" id="MobiDB-lite"/>
    </source>
</evidence>
<evidence type="ECO:0000256" key="3">
    <source>
        <dbReference type="ARBA" id="ARBA00022837"/>
    </source>
</evidence>
<evidence type="ECO:0000256" key="1">
    <source>
        <dbReference type="ARBA" id="ARBA00007831"/>
    </source>
</evidence>
<dbReference type="GO" id="GO:0001786">
    <property type="term" value="F:phosphatidylserine binding"/>
    <property type="evidence" value="ECO:0007669"/>
    <property type="project" value="TreeGrafter"/>
</dbReference>
<dbReference type="GO" id="GO:0005509">
    <property type="term" value="F:calcium ion binding"/>
    <property type="evidence" value="ECO:0007669"/>
    <property type="project" value="InterPro"/>
</dbReference>
<accession>H3B3V1</accession>
<gene>
    <name evidence="8" type="primary">ANXA5</name>
</gene>
<dbReference type="EMBL" id="AFYH01101487">
    <property type="status" value="NOT_ANNOTATED_CDS"/>
    <property type="molecule type" value="Genomic_DNA"/>
</dbReference>
<organism evidence="8 9">
    <name type="scientific">Latimeria chalumnae</name>
    <name type="common">Coelacanth</name>
    <dbReference type="NCBI Taxonomy" id="7897"/>
    <lineage>
        <taxon>Eukaryota</taxon>
        <taxon>Metazoa</taxon>
        <taxon>Chordata</taxon>
        <taxon>Craniata</taxon>
        <taxon>Vertebrata</taxon>
        <taxon>Euteleostomi</taxon>
        <taxon>Coelacanthiformes</taxon>
        <taxon>Coelacanthidae</taxon>
        <taxon>Latimeria</taxon>
    </lineage>
</organism>
<keyword evidence="5 6" id="KW-0111">Calcium/phospholipid-binding</keyword>